<sequence length="32" mass="3289">MTNGGGNHEPKGSSTSGDKKTSESQPKTKPSK</sequence>
<name>A0A5C6F5G5_9BACT</name>
<reference evidence="2 3" key="1">
    <citation type="submission" date="2019-02" db="EMBL/GenBank/DDBJ databases">
        <title>Deep-cultivation of Planctomycetes and their phenomic and genomic characterization uncovers novel biology.</title>
        <authorList>
            <person name="Wiegand S."/>
            <person name="Jogler M."/>
            <person name="Boedeker C."/>
            <person name="Pinto D."/>
            <person name="Vollmers J."/>
            <person name="Rivas-Marin E."/>
            <person name="Kohn T."/>
            <person name="Peeters S.H."/>
            <person name="Heuer A."/>
            <person name="Rast P."/>
            <person name="Oberbeckmann S."/>
            <person name="Bunk B."/>
            <person name="Jeske O."/>
            <person name="Meyerdierks A."/>
            <person name="Storesund J.E."/>
            <person name="Kallscheuer N."/>
            <person name="Luecker S."/>
            <person name="Lage O.M."/>
            <person name="Pohl T."/>
            <person name="Merkel B.J."/>
            <person name="Hornburger P."/>
            <person name="Mueller R.-W."/>
            <person name="Bruemmer F."/>
            <person name="Labrenz M."/>
            <person name="Spormann A.M."/>
            <person name="Op Den Camp H."/>
            <person name="Overmann J."/>
            <person name="Amann R."/>
            <person name="Jetten M.S.M."/>
            <person name="Mascher T."/>
            <person name="Medema M.H."/>
            <person name="Devos D.P."/>
            <person name="Kaster A.-K."/>
            <person name="Ovreas L."/>
            <person name="Rohde M."/>
            <person name="Galperin M.Y."/>
            <person name="Jogler C."/>
        </authorList>
    </citation>
    <scope>NUCLEOTIDE SEQUENCE [LARGE SCALE GENOMIC DNA]</scope>
    <source>
        <strain evidence="2 3">Poly51</strain>
    </source>
</reference>
<comment type="caution">
    <text evidence="2">The sequence shown here is derived from an EMBL/GenBank/DDBJ whole genome shotgun (WGS) entry which is preliminary data.</text>
</comment>
<evidence type="ECO:0000313" key="2">
    <source>
        <dbReference type="EMBL" id="TWU54711.1"/>
    </source>
</evidence>
<proteinExistence type="predicted"/>
<evidence type="ECO:0000256" key="1">
    <source>
        <dbReference type="SAM" id="MobiDB-lite"/>
    </source>
</evidence>
<accession>A0A5C6F5G5</accession>
<dbReference type="AlphaFoldDB" id="A0A5C6F5G5"/>
<gene>
    <name evidence="2" type="ORF">Poly51_34300</name>
</gene>
<evidence type="ECO:0000313" key="3">
    <source>
        <dbReference type="Proteomes" id="UP000318288"/>
    </source>
</evidence>
<dbReference type="Proteomes" id="UP000318288">
    <property type="component" value="Unassembled WGS sequence"/>
</dbReference>
<protein>
    <submittedName>
        <fullName evidence="2">Uncharacterized protein</fullName>
    </submittedName>
</protein>
<feature type="region of interest" description="Disordered" evidence="1">
    <location>
        <begin position="1"/>
        <end position="32"/>
    </location>
</feature>
<organism evidence="2 3">
    <name type="scientific">Rubripirellula tenax</name>
    <dbReference type="NCBI Taxonomy" id="2528015"/>
    <lineage>
        <taxon>Bacteria</taxon>
        <taxon>Pseudomonadati</taxon>
        <taxon>Planctomycetota</taxon>
        <taxon>Planctomycetia</taxon>
        <taxon>Pirellulales</taxon>
        <taxon>Pirellulaceae</taxon>
        <taxon>Rubripirellula</taxon>
    </lineage>
</organism>
<keyword evidence="3" id="KW-1185">Reference proteome</keyword>
<dbReference type="EMBL" id="SJPW01000004">
    <property type="protein sequence ID" value="TWU54711.1"/>
    <property type="molecule type" value="Genomic_DNA"/>
</dbReference>